<dbReference type="AlphaFoldDB" id="A0A0S2SNV2"/>
<reference evidence="2" key="1">
    <citation type="submission" date="2015-10" db="EMBL/GenBank/DDBJ databases">
        <title>Complete Genome Sequence of Aeromonas schubertii strain WL1483.</title>
        <authorList>
            <person name="Liu L."/>
        </authorList>
    </citation>
    <scope>NUCLEOTIDE SEQUENCE [LARGE SCALE GENOMIC DNA]</scope>
    <source>
        <strain evidence="2">WL1483</strain>
    </source>
</reference>
<sequence>MQHQFTGSQQVELSTRRVILAMALATEATGKEEAGMGTGVSQ</sequence>
<proteinExistence type="predicted"/>
<name>A0A0S2SNV2_9GAMM</name>
<reference evidence="1 2" key="2">
    <citation type="journal article" date="2016" name="Genome Announc.">
        <title>Complete Genome Sequence of the Highly Virulent Aeromonas schubertii Strain WL1483, Isolated from Diseased Snakehead Fish (Channa argus) in China.</title>
        <authorList>
            <person name="Liu L."/>
            <person name="Li N."/>
            <person name="Zhang D."/>
            <person name="Fu X."/>
            <person name="Shi C."/>
            <person name="Lin Q."/>
            <person name="Hao G."/>
        </authorList>
    </citation>
    <scope>NUCLEOTIDE SEQUENCE [LARGE SCALE GENOMIC DNA]</scope>
    <source>
        <strain evidence="1 2">WL1483</strain>
    </source>
</reference>
<dbReference type="Proteomes" id="UP000058114">
    <property type="component" value="Chromosome"/>
</dbReference>
<gene>
    <name evidence="1" type="ORF">WL1483_4018</name>
</gene>
<dbReference type="EMBL" id="CP013067">
    <property type="protein sequence ID" value="ALP43437.1"/>
    <property type="molecule type" value="Genomic_DNA"/>
</dbReference>
<accession>A0A0S2SNV2</accession>
<dbReference type="KEGG" id="asr:WL1483_4018"/>
<evidence type="ECO:0000313" key="1">
    <source>
        <dbReference type="EMBL" id="ALP43437.1"/>
    </source>
</evidence>
<organism evidence="1 2">
    <name type="scientific">Aeromonas schubertii</name>
    <dbReference type="NCBI Taxonomy" id="652"/>
    <lineage>
        <taxon>Bacteria</taxon>
        <taxon>Pseudomonadati</taxon>
        <taxon>Pseudomonadota</taxon>
        <taxon>Gammaproteobacteria</taxon>
        <taxon>Aeromonadales</taxon>
        <taxon>Aeromonadaceae</taxon>
        <taxon>Aeromonas</taxon>
    </lineage>
</organism>
<evidence type="ECO:0000313" key="2">
    <source>
        <dbReference type="Proteomes" id="UP000058114"/>
    </source>
</evidence>
<protein>
    <submittedName>
        <fullName evidence="1">Uncharacterized protein</fullName>
    </submittedName>
</protein>